<dbReference type="GO" id="GO:0005658">
    <property type="term" value="C:alpha DNA polymerase:primase complex"/>
    <property type="evidence" value="ECO:0007669"/>
    <property type="project" value="TreeGrafter"/>
</dbReference>
<dbReference type="GO" id="GO:0006273">
    <property type="term" value="P:lagging strand elongation"/>
    <property type="evidence" value="ECO:0007669"/>
    <property type="project" value="TreeGrafter"/>
</dbReference>
<dbReference type="Gene3D" id="2.40.50.730">
    <property type="match status" value="1"/>
</dbReference>
<accession>A0A0C3NR90</accession>
<sequence>MPDDLGVSNPPSSDYEDYSTMLSRQRLYRSDTRYQSMGELAMHSGSEGASMDFDDVDMADFMKINDIDEKPTLSVKKELPATKLDLKPVLKADAAKQEACVPSWPSVYDSSAVTTDDMLGSGSSSKSKSSIEALNEDGTLHLFWLDYLEHDGKLYLVGKVKDKSSETWMLACLAIGGVQRNFFVLPLSATSDGTRK</sequence>
<evidence type="ECO:0000313" key="1">
    <source>
        <dbReference type="EMBL" id="KIO03355.1"/>
    </source>
</evidence>
<protein>
    <submittedName>
        <fullName evidence="1">Uncharacterized protein</fullName>
    </submittedName>
</protein>
<dbReference type="OrthoDB" id="6755010at2759"/>
<dbReference type="GO" id="GO:0003697">
    <property type="term" value="F:single-stranded DNA binding"/>
    <property type="evidence" value="ECO:0007669"/>
    <property type="project" value="TreeGrafter"/>
</dbReference>
<dbReference type="Proteomes" id="UP000054217">
    <property type="component" value="Unassembled WGS sequence"/>
</dbReference>
<dbReference type="PANTHER" id="PTHR45861:SF1">
    <property type="entry name" value="DNA POLYMERASE ALPHA CATALYTIC SUBUNIT"/>
    <property type="match status" value="1"/>
</dbReference>
<evidence type="ECO:0000313" key="2">
    <source>
        <dbReference type="Proteomes" id="UP000054217"/>
    </source>
</evidence>
<dbReference type="GO" id="GO:0003887">
    <property type="term" value="F:DNA-directed DNA polymerase activity"/>
    <property type="evidence" value="ECO:0007669"/>
    <property type="project" value="TreeGrafter"/>
</dbReference>
<dbReference type="InParanoid" id="A0A0C3NR90"/>
<dbReference type="HOGENOM" id="CLU_1390748_0_0_1"/>
<name>A0A0C3NR90_PISTI</name>
<dbReference type="GO" id="GO:0003688">
    <property type="term" value="F:DNA replication origin binding"/>
    <property type="evidence" value="ECO:0007669"/>
    <property type="project" value="TreeGrafter"/>
</dbReference>
<dbReference type="STRING" id="870435.A0A0C3NR90"/>
<dbReference type="GO" id="GO:0006272">
    <property type="term" value="P:leading strand elongation"/>
    <property type="evidence" value="ECO:0007669"/>
    <property type="project" value="TreeGrafter"/>
</dbReference>
<dbReference type="EMBL" id="KN831976">
    <property type="protein sequence ID" value="KIO03355.1"/>
    <property type="molecule type" value="Genomic_DNA"/>
</dbReference>
<dbReference type="GO" id="GO:1902975">
    <property type="term" value="P:mitotic DNA replication initiation"/>
    <property type="evidence" value="ECO:0007669"/>
    <property type="project" value="TreeGrafter"/>
</dbReference>
<reference evidence="1 2" key="1">
    <citation type="submission" date="2014-04" db="EMBL/GenBank/DDBJ databases">
        <authorList>
            <consortium name="DOE Joint Genome Institute"/>
            <person name="Kuo A."/>
            <person name="Kohler A."/>
            <person name="Costa M.D."/>
            <person name="Nagy L.G."/>
            <person name="Floudas D."/>
            <person name="Copeland A."/>
            <person name="Barry K.W."/>
            <person name="Cichocki N."/>
            <person name="Veneault-Fourrey C."/>
            <person name="LaButti K."/>
            <person name="Lindquist E.A."/>
            <person name="Lipzen A."/>
            <person name="Lundell T."/>
            <person name="Morin E."/>
            <person name="Murat C."/>
            <person name="Sun H."/>
            <person name="Tunlid A."/>
            <person name="Henrissat B."/>
            <person name="Grigoriev I.V."/>
            <person name="Hibbett D.S."/>
            <person name="Martin F."/>
            <person name="Nordberg H.P."/>
            <person name="Cantor M.N."/>
            <person name="Hua S.X."/>
        </authorList>
    </citation>
    <scope>NUCLEOTIDE SEQUENCE [LARGE SCALE GENOMIC DNA]</scope>
    <source>
        <strain evidence="1 2">Marx 270</strain>
    </source>
</reference>
<dbReference type="AlphaFoldDB" id="A0A0C3NR90"/>
<keyword evidence="2" id="KW-1185">Reference proteome</keyword>
<gene>
    <name evidence="1" type="ORF">M404DRAFT_618005</name>
</gene>
<organism evidence="1 2">
    <name type="scientific">Pisolithus tinctorius Marx 270</name>
    <dbReference type="NCBI Taxonomy" id="870435"/>
    <lineage>
        <taxon>Eukaryota</taxon>
        <taxon>Fungi</taxon>
        <taxon>Dikarya</taxon>
        <taxon>Basidiomycota</taxon>
        <taxon>Agaricomycotina</taxon>
        <taxon>Agaricomycetes</taxon>
        <taxon>Agaricomycetidae</taxon>
        <taxon>Boletales</taxon>
        <taxon>Sclerodermatineae</taxon>
        <taxon>Pisolithaceae</taxon>
        <taxon>Pisolithus</taxon>
    </lineage>
</organism>
<dbReference type="GO" id="GO:0003682">
    <property type="term" value="F:chromatin binding"/>
    <property type="evidence" value="ECO:0007669"/>
    <property type="project" value="TreeGrafter"/>
</dbReference>
<proteinExistence type="predicted"/>
<dbReference type="PANTHER" id="PTHR45861">
    <property type="entry name" value="DNA POLYMERASE ALPHA CATALYTIC SUBUNIT"/>
    <property type="match status" value="1"/>
</dbReference>
<reference evidence="2" key="2">
    <citation type="submission" date="2015-01" db="EMBL/GenBank/DDBJ databases">
        <title>Evolutionary Origins and Diversification of the Mycorrhizal Mutualists.</title>
        <authorList>
            <consortium name="DOE Joint Genome Institute"/>
            <consortium name="Mycorrhizal Genomics Consortium"/>
            <person name="Kohler A."/>
            <person name="Kuo A."/>
            <person name="Nagy L.G."/>
            <person name="Floudas D."/>
            <person name="Copeland A."/>
            <person name="Barry K.W."/>
            <person name="Cichocki N."/>
            <person name="Veneault-Fourrey C."/>
            <person name="LaButti K."/>
            <person name="Lindquist E.A."/>
            <person name="Lipzen A."/>
            <person name="Lundell T."/>
            <person name="Morin E."/>
            <person name="Murat C."/>
            <person name="Riley R."/>
            <person name="Ohm R."/>
            <person name="Sun H."/>
            <person name="Tunlid A."/>
            <person name="Henrissat B."/>
            <person name="Grigoriev I.V."/>
            <person name="Hibbett D.S."/>
            <person name="Martin F."/>
        </authorList>
    </citation>
    <scope>NUCLEOTIDE SEQUENCE [LARGE SCALE GENOMIC DNA]</scope>
    <source>
        <strain evidence="2">Marx 270</strain>
    </source>
</reference>